<proteinExistence type="predicted"/>
<dbReference type="GO" id="GO:0016887">
    <property type="term" value="F:ATP hydrolysis activity"/>
    <property type="evidence" value="ECO:0007669"/>
    <property type="project" value="InterPro"/>
</dbReference>
<dbReference type="InterPro" id="IPR003593">
    <property type="entry name" value="AAA+_ATPase"/>
</dbReference>
<feature type="domain" description="AAA+ ATPase" evidence="2">
    <location>
        <begin position="556"/>
        <end position="686"/>
    </location>
</feature>
<dbReference type="OrthoDB" id="10042665at2759"/>
<dbReference type="InterPro" id="IPR003959">
    <property type="entry name" value="ATPase_AAA_core"/>
</dbReference>
<evidence type="ECO:0000313" key="3">
    <source>
        <dbReference type="EMBL" id="OJD32095.1"/>
    </source>
</evidence>
<evidence type="ECO:0000256" key="1">
    <source>
        <dbReference type="SAM" id="MobiDB-lite"/>
    </source>
</evidence>
<dbReference type="SUPFAM" id="SSF52540">
    <property type="entry name" value="P-loop containing nucleoside triphosphate hydrolases"/>
    <property type="match status" value="1"/>
</dbReference>
<dbReference type="GO" id="GO:0005524">
    <property type="term" value="F:ATP binding"/>
    <property type="evidence" value="ECO:0007669"/>
    <property type="project" value="InterPro"/>
</dbReference>
<evidence type="ECO:0000313" key="4">
    <source>
        <dbReference type="Proteomes" id="UP000183809"/>
    </source>
</evidence>
<reference evidence="3 4" key="1">
    <citation type="submission" date="2016-10" db="EMBL/GenBank/DDBJ databases">
        <title>Proteomics and genomics reveal pathogen-plant mechanisms compatible with a hemibiotrophic lifestyle of Diplodia corticola.</title>
        <authorList>
            <person name="Fernandes I."/>
            <person name="De Jonge R."/>
            <person name="Van De Peer Y."/>
            <person name="Devreese B."/>
            <person name="Alves A."/>
            <person name="Esteves A.C."/>
        </authorList>
    </citation>
    <scope>NUCLEOTIDE SEQUENCE [LARGE SCALE GENOMIC DNA]</scope>
    <source>
        <strain evidence="3 4">CBS 112549</strain>
    </source>
</reference>
<protein>
    <submittedName>
        <fullName evidence="3">Aaa family atpase</fullName>
    </submittedName>
</protein>
<dbReference type="PANTHER" id="PTHR46411">
    <property type="entry name" value="FAMILY ATPASE, PUTATIVE-RELATED"/>
    <property type="match status" value="1"/>
</dbReference>
<name>A0A1J9RUJ3_9PEZI</name>
<dbReference type="Pfam" id="PF00004">
    <property type="entry name" value="AAA"/>
    <property type="match status" value="1"/>
</dbReference>
<comment type="caution">
    <text evidence="3">The sequence shown here is derived from an EMBL/GenBank/DDBJ whole genome shotgun (WGS) entry which is preliminary data.</text>
</comment>
<dbReference type="GeneID" id="31016059"/>
<dbReference type="CDD" id="cd19481">
    <property type="entry name" value="RecA-like_protease"/>
    <property type="match status" value="1"/>
</dbReference>
<dbReference type="AlphaFoldDB" id="A0A1J9RUJ3"/>
<keyword evidence="4" id="KW-1185">Reference proteome</keyword>
<dbReference type="Gene3D" id="3.40.50.300">
    <property type="entry name" value="P-loop containing nucleotide triphosphate hydrolases"/>
    <property type="match status" value="1"/>
</dbReference>
<dbReference type="Proteomes" id="UP000183809">
    <property type="component" value="Unassembled WGS sequence"/>
</dbReference>
<feature type="region of interest" description="Disordered" evidence="1">
    <location>
        <begin position="30"/>
        <end position="82"/>
    </location>
</feature>
<dbReference type="InterPro" id="IPR027417">
    <property type="entry name" value="P-loop_NTPase"/>
</dbReference>
<gene>
    <name evidence="3" type="ORF">BKCO1_4100037</name>
</gene>
<dbReference type="SMART" id="SM00382">
    <property type="entry name" value="AAA"/>
    <property type="match status" value="1"/>
</dbReference>
<dbReference type="EMBL" id="MNUE01000041">
    <property type="protein sequence ID" value="OJD32095.1"/>
    <property type="molecule type" value="Genomic_DNA"/>
</dbReference>
<dbReference type="STRING" id="236234.A0A1J9RUJ3"/>
<accession>A0A1J9RUJ3</accession>
<dbReference type="InterPro" id="IPR054289">
    <property type="entry name" value="DUF7025"/>
</dbReference>
<sequence>MDTPIEGHLDGRLASLEERFAALEAKYKELRGSTEKELPSSASISKAEEDSKSEKAGKEPQQEDDKSTGEKADKPPPRRGRVVVMRFDTDKGGYVEHPLEPQDSEDEAAYAYVLRKFPSQARDDSMRDYVSELSINGPELLKLLRERLRHYPNHYFLGDVAALAAPYQPIILNWDKLKAASVEESGDEEGRLARSDLRLLLDDLSRGSGDERLDKYLQSRDALKKQRSITFDNLWTIFPPGTVVCGRSFCFQQDQLFIVESNRRPWPQDVRHRGNPAVFVLLVWIYDWDGKAFNRRSLELPITAFGGQKPIVSLSYYPLEANEEQRATIERELLERGKKFRQCCVAPPDERLFQYKGQATLDRKGFRWGFRDPSVDRRASWRYDGYDSDDEVDIRPVPERKTLVDSKVMVDFESYYKYGPATSQVGTVPVGGGSEECDCTPCQDNSALKEKFKSSFDGSDGRGDWEDLQYQLCPPRLLGYALHDKHWAQLDVTKIEEIEKVGPDNAYTSELHLAGKEGGKKVKDLLFRLVKQHGMDEAGQSSGGYNVDDIVENKGKGLVILLHGPPGVGKTLTAETVAIAARKPLLFIGVADVGTDASRVEENLQNIFDLASTWRAIILIDEADVFVQSRVVIPGPSTGSSALVSVFLRVLEYYKGILILTTNQIAQFDIAVPSRIHLAVKYGKLDETQTINIFKGFLDKYVKLGVVAERSEIESYVKDDLSSPGFDSFDGRQIRNVVTSAVGLARANGEYLRLHHVKDVVAKVKAFKYDLGGNMMSYEDTLKRAGAGRGY</sequence>
<dbReference type="Pfam" id="PF22942">
    <property type="entry name" value="DUF7025"/>
    <property type="match status" value="1"/>
</dbReference>
<dbReference type="PANTHER" id="PTHR46411:SF4">
    <property type="entry name" value="AAA+ ATPASE DOMAIN-CONTAINING PROTEIN"/>
    <property type="match status" value="1"/>
</dbReference>
<dbReference type="RefSeq" id="XP_020128355.1">
    <property type="nucleotide sequence ID" value="XM_020275798.1"/>
</dbReference>
<organism evidence="3 4">
    <name type="scientific">Diplodia corticola</name>
    <dbReference type="NCBI Taxonomy" id="236234"/>
    <lineage>
        <taxon>Eukaryota</taxon>
        <taxon>Fungi</taxon>
        <taxon>Dikarya</taxon>
        <taxon>Ascomycota</taxon>
        <taxon>Pezizomycotina</taxon>
        <taxon>Dothideomycetes</taxon>
        <taxon>Dothideomycetes incertae sedis</taxon>
        <taxon>Botryosphaeriales</taxon>
        <taxon>Botryosphaeriaceae</taxon>
        <taxon>Diplodia</taxon>
    </lineage>
</organism>
<evidence type="ECO:0000259" key="2">
    <source>
        <dbReference type="SMART" id="SM00382"/>
    </source>
</evidence>
<feature type="compositionally biased region" description="Basic and acidic residues" evidence="1">
    <location>
        <begin position="46"/>
        <end position="76"/>
    </location>
</feature>